<evidence type="ECO:0000313" key="5">
    <source>
        <dbReference type="Proteomes" id="UP000663852"/>
    </source>
</evidence>
<sequence>MKKDTGKNTKSDEKPTTNTNETPPTSEPSSQANQSDKSTKKKVLKKNEFCGGNACPSCGKCIDWHYKGDLSVDHNLYKHNESHDICNPQRWYRNPNATCLVYTNALIYSTGNINAIICHCPSE</sequence>
<evidence type="ECO:0000313" key="3">
    <source>
        <dbReference type="EMBL" id="CAF1486779.1"/>
    </source>
</evidence>
<organism evidence="2 5">
    <name type="scientific">Adineta ricciae</name>
    <name type="common">Rotifer</name>
    <dbReference type="NCBI Taxonomy" id="249248"/>
    <lineage>
        <taxon>Eukaryota</taxon>
        <taxon>Metazoa</taxon>
        <taxon>Spiralia</taxon>
        <taxon>Gnathifera</taxon>
        <taxon>Rotifera</taxon>
        <taxon>Eurotatoria</taxon>
        <taxon>Bdelloidea</taxon>
        <taxon>Adinetida</taxon>
        <taxon>Adinetidae</taxon>
        <taxon>Adineta</taxon>
    </lineage>
</organism>
<feature type="region of interest" description="Disordered" evidence="1">
    <location>
        <begin position="1"/>
        <end position="40"/>
    </location>
</feature>
<protein>
    <submittedName>
        <fullName evidence="2">Uncharacterized protein</fullName>
    </submittedName>
</protein>
<reference evidence="2" key="1">
    <citation type="submission" date="2021-02" db="EMBL/GenBank/DDBJ databases">
        <authorList>
            <person name="Nowell W R."/>
        </authorList>
    </citation>
    <scope>NUCLEOTIDE SEQUENCE</scope>
</reference>
<evidence type="ECO:0000313" key="2">
    <source>
        <dbReference type="EMBL" id="CAF1253609.1"/>
    </source>
</evidence>
<accession>A0A815A7Q1</accession>
<gene>
    <name evidence="2" type="ORF">EDS130_LOCUS28117</name>
    <name evidence="3" type="ORF">XAT740_LOCUS38853</name>
</gene>
<dbReference type="EMBL" id="CAJNOR010004242">
    <property type="protein sequence ID" value="CAF1486779.1"/>
    <property type="molecule type" value="Genomic_DNA"/>
</dbReference>
<dbReference type="OrthoDB" id="10042035at2759"/>
<comment type="caution">
    <text evidence="2">The sequence shown here is derived from an EMBL/GenBank/DDBJ whole genome shotgun (WGS) entry which is preliminary data.</text>
</comment>
<proteinExistence type="predicted"/>
<dbReference type="Proteomes" id="UP000663852">
    <property type="component" value="Unassembled WGS sequence"/>
</dbReference>
<name>A0A815A7Q1_ADIRI</name>
<evidence type="ECO:0000313" key="4">
    <source>
        <dbReference type="Proteomes" id="UP000663828"/>
    </source>
</evidence>
<evidence type="ECO:0000256" key="1">
    <source>
        <dbReference type="SAM" id="MobiDB-lite"/>
    </source>
</evidence>
<dbReference type="Proteomes" id="UP000663828">
    <property type="component" value="Unassembled WGS sequence"/>
</dbReference>
<keyword evidence="4" id="KW-1185">Reference proteome</keyword>
<dbReference type="AlphaFoldDB" id="A0A815A7Q1"/>
<feature type="compositionally biased region" description="Basic and acidic residues" evidence="1">
    <location>
        <begin position="1"/>
        <end position="15"/>
    </location>
</feature>
<feature type="compositionally biased region" description="Low complexity" evidence="1">
    <location>
        <begin position="16"/>
        <end position="30"/>
    </location>
</feature>
<dbReference type="EMBL" id="CAJNOJ010000181">
    <property type="protein sequence ID" value="CAF1253609.1"/>
    <property type="molecule type" value="Genomic_DNA"/>
</dbReference>